<evidence type="ECO:0000313" key="7">
    <source>
        <dbReference type="EMBL" id="GBD69028.1"/>
    </source>
</evidence>
<gene>
    <name evidence="7" type="ORF">TEHN7118_1834</name>
</gene>
<keyword evidence="8" id="KW-1185">Reference proteome</keyword>
<evidence type="ECO:0000256" key="6">
    <source>
        <dbReference type="ARBA" id="ARBA00043993"/>
    </source>
</evidence>
<dbReference type="PANTHER" id="PTHR30509">
    <property type="entry name" value="P-HYDROXYBENZOIC ACID EFFLUX PUMP SUBUNIT-RELATED"/>
    <property type="match status" value="1"/>
</dbReference>
<dbReference type="EMBL" id="BDEC01000095">
    <property type="protein sequence ID" value="GBD69028.1"/>
    <property type="molecule type" value="Genomic_DNA"/>
</dbReference>
<dbReference type="Proteomes" id="UP000236214">
    <property type="component" value="Unassembled WGS sequence"/>
</dbReference>
<comment type="similarity">
    <text evidence="6">Belongs to the YccS/YhfK family.</text>
</comment>
<accession>A0A2H6DAC5</accession>
<name>A0A2H6DAC5_TETHA</name>
<comment type="caution">
    <text evidence="7">The sequence shown here is derived from an EMBL/GenBank/DDBJ whole genome shotgun (WGS) entry which is preliminary data.</text>
</comment>
<evidence type="ECO:0000256" key="2">
    <source>
        <dbReference type="ARBA" id="ARBA00022475"/>
    </source>
</evidence>
<evidence type="ECO:0000256" key="4">
    <source>
        <dbReference type="ARBA" id="ARBA00022989"/>
    </source>
</evidence>
<keyword evidence="3" id="KW-0812">Transmembrane</keyword>
<dbReference type="Pfam" id="PF13515">
    <property type="entry name" value="FUSC_2"/>
    <property type="match status" value="1"/>
</dbReference>
<keyword evidence="2" id="KW-1003">Cell membrane</keyword>
<sequence length="201" mass="22238">MHIGIGRFRLGMRTFKTALSVVVCVLLFHVLGRDNPLIATIAAVVSLRQDMTSTVSIGKERILGNTVGSVAAMIYLVVQHFFPHTLFLQLVLLPILVAIVVIFQDGIDNNSGIITGIATFILITLSTPQAESVIVALDRIVDTFIGVGVAIFLNIVIKPPETEEQREIENDLTKLKEQEQALQNELSQIHDRIKDEEKKDK</sequence>
<dbReference type="AlphaFoldDB" id="A0A2H6DAC5"/>
<evidence type="ECO:0000256" key="3">
    <source>
        <dbReference type="ARBA" id="ARBA00022692"/>
    </source>
</evidence>
<dbReference type="PANTHER" id="PTHR30509:SF9">
    <property type="entry name" value="MULTIDRUG RESISTANCE PROTEIN MDTO"/>
    <property type="match status" value="1"/>
</dbReference>
<evidence type="ECO:0000256" key="1">
    <source>
        <dbReference type="ARBA" id="ARBA00004651"/>
    </source>
</evidence>
<dbReference type="InterPro" id="IPR049453">
    <property type="entry name" value="Memb_transporter_dom"/>
</dbReference>
<proteinExistence type="inferred from homology"/>
<organism evidence="7 8">
    <name type="scientific">Tetragenococcus halophilus subsp. halophilus</name>
    <dbReference type="NCBI Taxonomy" id="1513897"/>
    <lineage>
        <taxon>Bacteria</taxon>
        <taxon>Bacillati</taxon>
        <taxon>Bacillota</taxon>
        <taxon>Bacilli</taxon>
        <taxon>Lactobacillales</taxon>
        <taxon>Enterococcaceae</taxon>
        <taxon>Tetragenococcus</taxon>
    </lineage>
</organism>
<evidence type="ECO:0000256" key="5">
    <source>
        <dbReference type="ARBA" id="ARBA00023136"/>
    </source>
</evidence>
<keyword evidence="4" id="KW-1133">Transmembrane helix</keyword>
<dbReference type="GO" id="GO:0005886">
    <property type="term" value="C:plasma membrane"/>
    <property type="evidence" value="ECO:0007669"/>
    <property type="project" value="UniProtKB-SubCell"/>
</dbReference>
<comment type="subcellular location">
    <subcellularLocation>
        <location evidence="1">Cell membrane</location>
        <topology evidence="1">Multi-pass membrane protein</topology>
    </subcellularLocation>
</comment>
<keyword evidence="5" id="KW-0472">Membrane</keyword>
<reference evidence="7 8" key="1">
    <citation type="submission" date="2016-05" db="EMBL/GenBank/DDBJ databases">
        <title>Whole genome sequencing of Tetragenococcus halophilus subsp. halophilus NISL 7118.</title>
        <authorList>
            <person name="Shiwa Y."/>
            <person name="Nishimura I."/>
            <person name="Yoshikawa H."/>
            <person name="Koyama Y."/>
            <person name="Oguma T."/>
        </authorList>
    </citation>
    <scope>NUCLEOTIDE SEQUENCE [LARGE SCALE GENOMIC DNA]</scope>
    <source>
        <strain evidence="7 8">NISL 7118</strain>
    </source>
</reference>
<protein>
    <submittedName>
        <fullName evidence="7">Uncharacterized protein</fullName>
    </submittedName>
</protein>
<evidence type="ECO:0000313" key="8">
    <source>
        <dbReference type="Proteomes" id="UP000236214"/>
    </source>
</evidence>